<proteinExistence type="predicted"/>
<dbReference type="Proteomes" id="UP000299102">
    <property type="component" value="Unassembled WGS sequence"/>
</dbReference>
<comment type="caution">
    <text evidence="1">The sequence shown here is derived from an EMBL/GenBank/DDBJ whole genome shotgun (WGS) entry which is preliminary data.</text>
</comment>
<name>A0A4C1X3B0_EUMVA</name>
<gene>
    <name evidence="1" type="ORF">EVAR_41470_1</name>
</gene>
<reference evidence="1 2" key="1">
    <citation type="journal article" date="2019" name="Commun. Biol.">
        <title>The bagworm genome reveals a unique fibroin gene that provides high tensile strength.</title>
        <authorList>
            <person name="Kono N."/>
            <person name="Nakamura H."/>
            <person name="Ohtoshi R."/>
            <person name="Tomita M."/>
            <person name="Numata K."/>
            <person name="Arakawa K."/>
        </authorList>
    </citation>
    <scope>NUCLEOTIDE SEQUENCE [LARGE SCALE GENOMIC DNA]</scope>
</reference>
<organism evidence="1 2">
    <name type="scientific">Eumeta variegata</name>
    <name type="common">Bagworm moth</name>
    <name type="synonym">Eumeta japonica</name>
    <dbReference type="NCBI Taxonomy" id="151549"/>
    <lineage>
        <taxon>Eukaryota</taxon>
        <taxon>Metazoa</taxon>
        <taxon>Ecdysozoa</taxon>
        <taxon>Arthropoda</taxon>
        <taxon>Hexapoda</taxon>
        <taxon>Insecta</taxon>
        <taxon>Pterygota</taxon>
        <taxon>Neoptera</taxon>
        <taxon>Endopterygota</taxon>
        <taxon>Lepidoptera</taxon>
        <taxon>Glossata</taxon>
        <taxon>Ditrysia</taxon>
        <taxon>Tineoidea</taxon>
        <taxon>Psychidae</taxon>
        <taxon>Oiketicinae</taxon>
        <taxon>Eumeta</taxon>
    </lineage>
</organism>
<dbReference type="AlphaFoldDB" id="A0A4C1X3B0"/>
<protein>
    <submittedName>
        <fullName evidence="1">Uncharacterized protein</fullName>
    </submittedName>
</protein>
<accession>A0A4C1X3B0</accession>
<keyword evidence="2" id="KW-1185">Reference proteome</keyword>
<sequence>MLTARRGRNFFLAVMDVLRIRYIDYRISVRDIGPSFSRNIRNERNGHIEKLLSRLHARPTVGWTGAVPCLALPRGTVPCYAQEKNVAVPVGASEQIELC</sequence>
<evidence type="ECO:0000313" key="2">
    <source>
        <dbReference type="Proteomes" id="UP000299102"/>
    </source>
</evidence>
<dbReference type="EMBL" id="BGZK01000702">
    <property type="protein sequence ID" value="GBP56834.1"/>
    <property type="molecule type" value="Genomic_DNA"/>
</dbReference>
<evidence type="ECO:0000313" key="1">
    <source>
        <dbReference type="EMBL" id="GBP56834.1"/>
    </source>
</evidence>